<organism evidence="3 4">
    <name type="scientific">Schaalia radingae</name>
    <dbReference type="NCBI Taxonomy" id="131110"/>
    <lineage>
        <taxon>Bacteria</taxon>
        <taxon>Bacillati</taxon>
        <taxon>Actinomycetota</taxon>
        <taxon>Actinomycetes</taxon>
        <taxon>Actinomycetales</taxon>
        <taxon>Actinomycetaceae</taxon>
        <taxon>Schaalia</taxon>
    </lineage>
</organism>
<keyword evidence="2" id="KW-0812">Transmembrane</keyword>
<evidence type="ECO:0000313" key="3">
    <source>
        <dbReference type="EMBL" id="SDT88993.1"/>
    </source>
</evidence>
<feature type="transmembrane region" description="Helical" evidence="2">
    <location>
        <begin position="48"/>
        <end position="68"/>
    </location>
</feature>
<feature type="region of interest" description="Disordered" evidence="1">
    <location>
        <begin position="208"/>
        <end position="235"/>
    </location>
</feature>
<protein>
    <submittedName>
        <fullName evidence="3">DMSO reductase anchor subunit (DmsC)</fullName>
    </submittedName>
</protein>
<reference evidence="3 4" key="1">
    <citation type="submission" date="2016-10" db="EMBL/GenBank/DDBJ databases">
        <authorList>
            <person name="Varghese N."/>
            <person name="Submissions S."/>
        </authorList>
    </citation>
    <scope>NUCLEOTIDE SEQUENCE [LARGE SCALE GENOMIC DNA]</scope>
    <source>
        <strain evidence="3 4">DSM 9169</strain>
    </source>
</reference>
<dbReference type="PANTHER" id="PTHR38095:SF2">
    <property type="entry name" value="ANAEROBIC DIMETHYL SULFOXIDE REDUCTASE CHAIN C"/>
    <property type="match status" value="1"/>
</dbReference>
<evidence type="ECO:0000313" key="4">
    <source>
        <dbReference type="Proteomes" id="UP000198976"/>
    </source>
</evidence>
<feature type="transmembrane region" description="Helical" evidence="2">
    <location>
        <begin position="345"/>
        <end position="364"/>
    </location>
</feature>
<keyword evidence="4" id="KW-1185">Reference proteome</keyword>
<proteinExistence type="predicted"/>
<dbReference type="Proteomes" id="UP000198976">
    <property type="component" value="Chromosome I"/>
</dbReference>
<keyword evidence="2" id="KW-0472">Membrane</keyword>
<dbReference type="EMBL" id="LT629792">
    <property type="protein sequence ID" value="SDT88993.1"/>
    <property type="molecule type" value="Genomic_DNA"/>
</dbReference>
<feature type="transmembrane region" description="Helical" evidence="2">
    <location>
        <begin position="310"/>
        <end position="333"/>
    </location>
</feature>
<name>A0ABY0V636_9ACTO</name>
<feature type="compositionally biased region" description="Polar residues" evidence="1">
    <location>
        <begin position="216"/>
        <end position="228"/>
    </location>
</feature>
<dbReference type="PANTHER" id="PTHR38095">
    <property type="entry name" value="ANAEROBIC DIMETHYL SULFOXIDE REDUCTASE CHAIN YNFH"/>
    <property type="match status" value="1"/>
</dbReference>
<feature type="transmembrane region" description="Helical" evidence="2">
    <location>
        <begin position="121"/>
        <end position="142"/>
    </location>
</feature>
<dbReference type="InterPro" id="IPR007059">
    <property type="entry name" value="DmsC"/>
</dbReference>
<keyword evidence="2" id="KW-1133">Transmembrane helix</keyword>
<accession>A0ABY0V636</accession>
<dbReference type="RefSeq" id="WP_257590392.1">
    <property type="nucleotide sequence ID" value="NZ_LT629792.1"/>
</dbReference>
<sequence>MHIGELPMIIFTVVAQMSVGAFWILGLIQLIGRRSGMSNTTIDRITNAGMYAAGPLLLFGFFAAFFHLNDPFHAPFTLLHIGSSWLSRELISGVLYAGLGACFAIAQWFNILSRTARDTLAGLTALAGLALIISMTGVYYFTETVPAWHNIFTWVSFFSSAFFTGSLAVALALFIAWSMQSGNAAPARKQVREPARAGAYAGTSSVLIDEGDSPITDASPNSSATQPAPQARAGKKTGLVTKVLDIVKRGVFPDGQLSDETVTLAQRSMRLSTAIAAIAGIVLMVAYPFYMTSLGLGSEVERTVAHHIASHGYLAMRLVSLAVVVVLIVLVVRKQLEKATSPSKPLVWLLAGAFVLAVLTELLGRGLHYEGLVRVGINTVFG</sequence>
<feature type="transmembrane region" description="Helical" evidence="2">
    <location>
        <begin position="90"/>
        <end position="109"/>
    </location>
</feature>
<evidence type="ECO:0000256" key="1">
    <source>
        <dbReference type="SAM" id="MobiDB-lite"/>
    </source>
</evidence>
<feature type="transmembrane region" description="Helical" evidence="2">
    <location>
        <begin position="271"/>
        <end position="290"/>
    </location>
</feature>
<gene>
    <name evidence="3" type="ORF">SAMN04489714_0602</name>
</gene>
<dbReference type="Pfam" id="PF04976">
    <property type="entry name" value="DmsC"/>
    <property type="match status" value="1"/>
</dbReference>
<evidence type="ECO:0000256" key="2">
    <source>
        <dbReference type="SAM" id="Phobius"/>
    </source>
</evidence>
<feature type="transmembrane region" description="Helical" evidence="2">
    <location>
        <begin position="154"/>
        <end position="179"/>
    </location>
</feature>
<feature type="transmembrane region" description="Helical" evidence="2">
    <location>
        <begin position="6"/>
        <end position="28"/>
    </location>
</feature>